<dbReference type="SMART" id="SM00220">
    <property type="entry name" value="S_TKc"/>
    <property type="match status" value="1"/>
</dbReference>
<feature type="domain" description="Protein kinase" evidence="1">
    <location>
        <begin position="4"/>
        <end position="311"/>
    </location>
</feature>
<dbReference type="Gene3D" id="1.10.510.10">
    <property type="entry name" value="Transferase(Phosphotransferase) domain 1"/>
    <property type="match status" value="1"/>
</dbReference>
<organism evidence="2 3">
    <name type="scientific">Cucurbitaria berberidis CBS 394.84</name>
    <dbReference type="NCBI Taxonomy" id="1168544"/>
    <lineage>
        <taxon>Eukaryota</taxon>
        <taxon>Fungi</taxon>
        <taxon>Dikarya</taxon>
        <taxon>Ascomycota</taxon>
        <taxon>Pezizomycotina</taxon>
        <taxon>Dothideomycetes</taxon>
        <taxon>Pleosporomycetidae</taxon>
        <taxon>Pleosporales</taxon>
        <taxon>Pleosporineae</taxon>
        <taxon>Cucurbitariaceae</taxon>
        <taxon>Cucurbitaria</taxon>
    </lineage>
</organism>
<comment type="caution">
    <text evidence="2">The sequence shown here is derived from an EMBL/GenBank/DDBJ whole genome shotgun (WGS) entry which is preliminary data.</text>
</comment>
<keyword evidence="2" id="KW-0723">Serine/threonine-protein kinase</keyword>
<reference evidence="2" key="1">
    <citation type="submission" date="2020-01" db="EMBL/GenBank/DDBJ databases">
        <authorList>
            <consortium name="DOE Joint Genome Institute"/>
            <person name="Haridas S."/>
            <person name="Albert R."/>
            <person name="Binder M."/>
            <person name="Bloem J."/>
            <person name="Labutti K."/>
            <person name="Salamov A."/>
            <person name="Andreopoulos B."/>
            <person name="Baker S.E."/>
            <person name="Barry K."/>
            <person name="Bills G."/>
            <person name="Bluhm B.H."/>
            <person name="Cannon C."/>
            <person name="Castanera R."/>
            <person name="Culley D.E."/>
            <person name="Daum C."/>
            <person name="Ezra D."/>
            <person name="Gonzalez J.B."/>
            <person name="Henrissat B."/>
            <person name="Kuo A."/>
            <person name="Liang C."/>
            <person name="Lipzen A."/>
            <person name="Lutzoni F."/>
            <person name="Magnuson J."/>
            <person name="Mondo S."/>
            <person name="Nolan M."/>
            <person name="Ohm R."/>
            <person name="Pangilinan J."/>
            <person name="Park H.-J."/>
            <person name="Ramirez L."/>
            <person name="Alfaro M."/>
            <person name="Sun H."/>
            <person name="Tritt A."/>
            <person name="Yoshinaga Y."/>
            <person name="Zwiers L.-H."/>
            <person name="Turgeon B.G."/>
            <person name="Goodwin S.B."/>
            <person name="Spatafora J.W."/>
            <person name="Crous P.W."/>
            <person name="Grigoriev I.V."/>
        </authorList>
    </citation>
    <scope>NUCLEOTIDE SEQUENCE</scope>
    <source>
        <strain evidence="2">CBS 394.84</strain>
    </source>
</reference>
<dbReference type="EMBL" id="ML976615">
    <property type="protein sequence ID" value="KAF1847847.1"/>
    <property type="molecule type" value="Genomic_DNA"/>
</dbReference>
<dbReference type="InterPro" id="IPR011009">
    <property type="entry name" value="Kinase-like_dom_sf"/>
</dbReference>
<dbReference type="GO" id="GO:0005524">
    <property type="term" value="F:ATP binding"/>
    <property type="evidence" value="ECO:0007669"/>
    <property type="project" value="InterPro"/>
</dbReference>
<gene>
    <name evidence="2" type="ORF">K460DRAFT_374825</name>
</gene>
<dbReference type="GO" id="GO:0005634">
    <property type="term" value="C:nucleus"/>
    <property type="evidence" value="ECO:0007669"/>
    <property type="project" value="TreeGrafter"/>
</dbReference>
<dbReference type="SUPFAM" id="SSF56112">
    <property type="entry name" value="Protein kinase-like (PK-like)"/>
    <property type="match status" value="1"/>
</dbReference>
<evidence type="ECO:0000313" key="2">
    <source>
        <dbReference type="EMBL" id="KAF1847847.1"/>
    </source>
</evidence>
<dbReference type="GO" id="GO:0044773">
    <property type="term" value="P:mitotic DNA damage checkpoint signaling"/>
    <property type="evidence" value="ECO:0007669"/>
    <property type="project" value="TreeGrafter"/>
</dbReference>
<dbReference type="RefSeq" id="XP_040790410.1">
    <property type="nucleotide sequence ID" value="XM_040934704.1"/>
</dbReference>
<evidence type="ECO:0000259" key="1">
    <source>
        <dbReference type="PROSITE" id="PS50011"/>
    </source>
</evidence>
<keyword evidence="2" id="KW-0808">Transferase</keyword>
<name>A0A9P4GLH0_9PLEO</name>
<keyword evidence="2" id="KW-0418">Kinase</keyword>
<keyword evidence="3" id="KW-1185">Reference proteome</keyword>
<dbReference type="Proteomes" id="UP000800039">
    <property type="component" value="Unassembled WGS sequence"/>
</dbReference>
<dbReference type="GO" id="GO:0004674">
    <property type="term" value="F:protein serine/threonine kinase activity"/>
    <property type="evidence" value="ECO:0007669"/>
    <property type="project" value="UniProtKB-KW"/>
</dbReference>
<proteinExistence type="predicted"/>
<dbReference type="InterPro" id="IPR008271">
    <property type="entry name" value="Ser/Thr_kinase_AS"/>
</dbReference>
<dbReference type="InterPro" id="IPR000719">
    <property type="entry name" value="Prot_kinase_dom"/>
</dbReference>
<evidence type="ECO:0000313" key="3">
    <source>
        <dbReference type="Proteomes" id="UP000800039"/>
    </source>
</evidence>
<dbReference type="OrthoDB" id="5979581at2759"/>
<dbReference type="Pfam" id="PF00069">
    <property type="entry name" value="Pkinase"/>
    <property type="match status" value="1"/>
</dbReference>
<dbReference type="PANTHER" id="PTHR44167">
    <property type="entry name" value="OVARIAN-SPECIFIC SERINE/THREONINE-PROTEIN KINASE LOK-RELATED"/>
    <property type="match status" value="1"/>
</dbReference>
<dbReference type="PANTHER" id="PTHR44167:SF24">
    <property type="entry name" value="SERINE_THREONINE-PROTEIN KINASE CHK2"/>
    <property type="match status" value="1"/>
</dbReference>
<dbReference type="PROSITE" id="PS00108">
    <property type="entry name" value="PROTEIN_KINASE_ST"/>
    <property type="match status" value="1"/>
</dbReference>
<dbReference type="PROSITE" id="PS50011">
    <property type="entry name" value="PROTEIN_KINASE_DOM"/>
    <property type="match status" value="1"/>
</dbReference>
<dbReference type="AlphaFoldDB" id="A0A9P4GLH0"/>
<dbReference type="GeneID" id="63851955"/>
<accession>A0A9P4GLH0</accession>
<sequence>MSALYRLGQVLKGSLGEYVISKQVHDTVWFALQEQVVIKAVPNHYRVQHERDLLRQFKGKVQHLRPIIDEIRDPAEPLAIALRHLDDDLYTASKQKMLNRKELKYVSKRILESLKALHQEGFVHTDVKLDNILVNYGTDDADNRFSAVELSDLGSCSQVDSKFAKECYSIGAPLWRSPEVLVGLPWNTATDIWSFGLCLISLIYGGEWHILRPKVSYDHEDFDWLILVNMFKWFGPIPAKYQDLIGNNEDSDSDKIIQALFNTVPKDDRGSFNRASLNEIRIQDRDLILKIMKMDPRDRPTAEELLQDPWFELIEEAGVWDTFNKDV</sequence>
<protein>
    <submittedName>
        <fullName evidence="2">Serine/threonine protein kinase</fullName>
    </submittedName>
</protein>